<accession>A0ABU1RXD0</accession>
<evidence type="ECO:0000313" key="2">
    <source>
        <dbReference type="Proteomes" id="UP001261871"/>
    </source>
</evidence>
<sequence length="139" mass="16025">MNYLLFLFISLYNFSFEAEKFDLKITVTNVKTQKGSVEVGIFNNEKSFLLKGKEYRTGSKVVTNDTIVFVLKDLTQDDYAISLYQDINSDKKCNLNFIGIPTEPYGFSNNFKPKFSKPTFNDCKIEINNNKSIMIKLLD</sequence>
<protein>
    <submittedName>
        <fullName evidence="1">Uncharacterized protein (DUF2141 family)</fullName>
    </submittedName>
</protein>
<keyword evidence="2" id="KW-1185">Reference proteome</keyword>
<reference evidence="1 2" key="1">
    <citation type="submission" date="2023-07" db="EMBL/GenBank/DDBJ databases">
        <title>Sorghum-associated microbial communities from plants grown in Nebraska, USA.</title>
        <authorList>
            <person name="Schachtman D."/>
        </authorList>
    </citation>
    <scope>NUCLEOTIDE SEQUENCE [LARGE SCALE GENOMIC DNA]</scope>
    <source>
        <strain evidence="1 2">BE124</strain>
    </source>
</reference>
<name>A0ABU1RXD0_9FLAO</name>
<comment type="caution">
    <text evidence="1">The sequence shown here is derived from an EMBL/GenBank/DDBJ whole genome shotgun (WGS) entry which is preliminary data.</text>
</comment>
<organism evidence="1 2">
    <name type="scientific">Flavobacterium granuli</name>
    <dbReference type="NCBI Taxonomy" id="280093"/>
    <lineage>
        <taxon>Bacteria</taxon>
        <taxon>Pseudomonadati</taxon>
        <taxon>Bacteroidota</taxon>
        <taxon>Flavobacteriia</taxon>
        <taxon>Flavobacteriales</taxon>
        <taxon>Flavobacteriaceae</taxon>
        <taxon>Flavobacterium</taxon>
    </lineage>
</organism>
<evidence type="ECO:0000313" key="1">
    <source>
        <dbReference type="EMBL" id="MDR6843422.1"/>
    </source>
</evidence>
<dbReference type="Proteomes" id="UP001261871">
    <property type="component" value="Unassembled WGS sequence"/>
</dbReference>
<dbReference type="RefSeq" id="WP_310002809.1">
    <property type="nucleotide sequence ID" value="NZ_JAVDTX010000001.1"/>
</dbReference>
<dbReference type="Pfam" id="PF09912">
    <property type="entry name" value="DUF2141"/>
    <property type="match status" value="1"/>
</dbReference>
<proteinExistence type="predicted"/>
<dbReference type="InterPro" id="IPR018673">
    <property type="entry name" value="DUF2141"/>
</dbReference>
<dbReference type="EMBL" id="JAVDTX010000001">
    <property type="protein sequence ID" value="MDR6843422.1"/>
    <property type="molecule type" value="Genomic_DNA"/>
</dbReference>
<gene>
    <name evidence="1" type="ORF">J2W95_000102</name>
</gene>